<dbReference type="AlphaFoldDB" id="A0A1M3TCA9"/>
<dbReference type="VEuPathDB" id="FungiDB:ASPFODRAFT_679479"/>
<proteinExistence type="predicted"/>
<protein>
    <submittedName>
        <fullName evidence="3">Uncharacterized protein</fullName>
    </submittedName>
</protein>
<evidence type="ECO:0000313" key="3">
    <source>
        <dbReference type="EMBL" id="OJZ84399.1"/>
    </source>
</evidence>
<keyword evidence="2" id="KW-0812">Transmembrane</keyword>
<keyword evidence="2" id="KW-0472">Membrane</keyword>
<name>A0A1M3TCA9_ASPLC</name>
<organism evidence="3 4">
    <name type="scientific">Aspergillus luchuensis (strain CBS 106.47)</name>
    <dbReference type="NCBI Taxonomy" id="1137211"/>
    <lineage>
        <taxon>Eukaryota</taxon>
        <taxon>Fungi</taxon>
        <taxon>Dikarya</taxon>
        <taxon>Ascomycota</taxon>
        <taxon>Pezizomycotina</taxon>
        <taxon>Eurotiomycetes</taxon>
        <taxon>Eurotiomycetidae</taxon>
        <taxon>Eurotiales</taxon>
        <taxon>Aspergillaceae</taxon>
        <taxon>Aspergillus</taxon>
        <taxon>Aspergillus subgen. Circumdati</taxon>
    </lineage>
</organism>
<evidence type="ECO:0000313" key="4">
    <source>
        <dbReference type="Proteomes" id="UP000184063"/>
    </source>
</evidence>
<sequence length="116" mass="13017">MSIRGKYHDHSLSERCSESSSSVTATGLWMPEAAIPTWEVLPSLKKPAPAKVKSQRRKKKISLIDNLSILSTHEHLFHDQLIINLVIITLITILPFRTKHAGLVRGSPRIPMPLHP</sequence>
<accession>A0A1M3TCA9</accession>
<gene>
    <name evidence="3" type="ORF">ASPFODRAFT_679479</name>
</gene>
<feature type="region of interest" description="Disordered" evidence="1">
    <location>
        <begin position="1"/>
        <end position="20"/>
    </location>
</feature>
<reference evidence="4" key="1">
    <citation type="journal article" date="2017" name="Genome Biol.">
        <title>Comparative genomics reveals high biological diversity and specific adaptations in the industrially and medically important fungal genus Aspergillus.</title>
        <authorList>
            <person name="de Vries R.P."/>
            <person name="Riley R."/>
            <person name="Wiebenga A."/>
            <person name="Aguilar-Osorio G."/>
            <person name="Amillis S."/>
            <person name="Uchima C.A."/>
            <person name="Anderluh G."/>
            <person name="Asadollahi M."/>
            <person name="Askin M."/>
            <person name="Barry K."/>
            <person name="Battaglia E."/>
            <person name="Bayram O."/>
            <person name="Benocci T."/>
            <person name="Braus-Stromeyer S.A."/>
            <person name="Caldana C."/>
            <person name="Canovas D."/>
            <person name="Cerqueira G.C."/>
            <person name="Chen F."/>
            <person name="Chen W."/>
            <person name="Choi C."/>
            <person name="Clum A."/>
            <person name="Dos Santos R.A."/>
            <person name="Damasio A.R."/>
            <person name="Diallinas G."/>
            <person name="Emri T."/>
            <person name="Fekete E."/>
            <person name="Flipphi M."/>
            <person name="Freyberg S."/>
            <person name="Gallo A."/>
            <person name="Gournas C."/>
            <person name="Habgood R."/>
            <person name="Hainaut M."/>
            <person name="Harispe M.L."/>
            <person name="Henrissat B."/>
            <person name="Hilden K.S."/>
            <person name="Hope R."/>
            <person name="Hossain A."/>
            <person name="Karabika E."/>
            <person name="Karaffa L."/>
            <person name="Karanyi Z."/>
            <person name="Krasevec N."/>
            <person name="Kuo A."/>
            <person name="Kusch H."/>
            <person name="LaButti K."/>
            <person name="Lagendijk E.L."/>
            <person name="Lapidus A."/>
            <person name="Levasseur A."/>
            <person name="Lindquist E."/>
            <person name="Lipzen A."/>
            <person name="Logrieco A.F."/>
            <person name="MacCabe A."/>
            <person name="Maekelae M.R."/>
            <person name="Malavazi I."/>
            <person name="Melin P."/>
            <person name="Meyer V."/>
            <person name="Mielnichuk N."/>
            <person name="Miskei M."/>
            <person name="Molnar A.P."/>
            <person name="Mule G."/>
            <person name="Ngan C.Y."/>
            <person name="Orejas M."/>
            <person name="Orosz E."/>
            <person name="Ouedraogo J.P."/>
            <person name="Overkamp K.M."/>
            <person name="Park H.-S."/>
            <person name="Perrone G."/>
            <person name="Piumi F."/>
            <person name="Punt P.J."/>
            <person name="Ram A.F."/>
            <person name="Ramon A."/>
            <person name="Rauscher S."/>
            <person name="Record E."/>
            <person name="Riano-Pachon D.M."/>
            <person name="Robert V."/>
            <person name="Roehrig J."/>
            <person name="Ruller R."/>
            <person name="Salamov A."/>
            <person name="Salih N.S."/>
            <person name="Samson R.A."/>
            <person name="Sandor E."/>
            <person name="Sanguinetti M."/>
            <person name="Schuetze T."/>
            <person name="Sepcic K."/>
            <person name="Shelest E."/>
            <person name="Sherlock G."/>
            <person name="Sophianopoulou V."/>
            <person name="Squina F.M."/>
            <person name="Sun H."/>
            <person name="Susca A."/>
            <person name="Todd R.B."/>
            <person name="Tsang A."/>
            <person name="Unkles S.E."/>
            <person name="van de Wiele N."/>
            <person name="van Rossen-Uffink D."/>
            <person name="Oliveira J.V."/>
            <person name="Vesth T.C."/>
            <person name="Visser J."/>
            <person name="Yu J.-H."/>
            <person name="Zhou M."/>
            <person name="Andersen M.R."/>
            <person name="Archer D.B."/>
            <person name="Baker S.E."/>
            <person name="Benoit I."/>
            <person name="Brakhage A.A."/>
            <person name="Braus G.H."/>
            <person name="Fischer R."/>
            <person name="Frisvad J.C."/>
            <person name="Goldman G.H."/>
            <person name="Houbraken J."/>
            <person name="Oakley B."/>
            <person name="Pocsi I."/>
            <person name="Scazzocchio C."/>
            <person name="Seiboth B."/>
            <person name="vanKuyk P.A."/>
            <person name="Wortman J."/>
            <person name="Dyer P.S."/>
            <person name="Grigoriev I.V."/>
        </authorList>
    </citation>
    <scope>NUCLEOTIDE SEQUENCE [LARGE SCALE GENOMIC DNA]</scope>
    <source>
        <strain evidence="4">CBS 106.47</strain>
    </source>
</reference>
<feature type="compositionally biased region" description="Basic and acidic residues" evidence="1">
    <location>
        <begin position="1"/>
        <end position="17"/>
    </location>
</feature>
<dbReference type="Proteomes" id="UP000184063">
    <property type="component" value="Unassembled WGS sequence"/>
</dbReference>
<evidence type="ECO:0000256" key="1">
    <source>
        <dbReference type="SAM" id="MobiDB-lite"/>
    </source>
</evidence>
<keyword evidence="2" id="KW-1133">Transmembrane helix</keyword>
<dbReference type="EMBL" id="KV878244">
    <property type="protein sequence ID" value="OJZ84399.1"/>
    <property type="molecule type" value="Genomic_DNA"/>
</dbReference>
<evidence type="ECO:0000256" key="2">
    <source>
        <dbReference type="SAM" id="Phobius"/>
    </source>
</evidence>
<feature type="transmembrane region" description="Helical" evidence="2">
    <location>
        <begin position="76"/>
        <end position="96"/>
    </location>
</feature>